<dbReference type="EMBL" id="JAACFV010000154">
    <property type="protein sequence ID" value="KAF7503967.1"/>
    <property type="molecule type" value="Genomic_DNA"/>
</dbReference>
<evidence type="ECO:0000313" key="3">
    <source>
        <dbReference type="EMBL" id="KAF7503967.1"/>
    </source>
</evidence>
<dbReference type="InterPro" id="IPR018253">
    <property type="entry name" value="DnaJ_domain_CS"/>
</dbReference>
<dbReference type="GO" id="GO:0005737">
    <property type="term" value="C:cytoplasm"/>
    <property type="evidence" value="ECO:0007669"/>
    <property type="project" value="TreeGrafter"/>
</dbReference>
<dbReference type="InterPro" id="IPR056453">
    <property type="entry name" value="HTH_DNAJC9"/>
</dbReference>
<dbReference type="InterPro" id="IPR001623">
    <property type="entry name" value="DnaJ_domain"/>
</dbReference>
<evidence type="ECO:0000313" key="4">
    <source>
        <dbReference type="Proteomes" id="UP000606974"/>
    </source>
</evidence>
<protein>
    <recommendedName>
        <fullName evidence="2">J domain-containing protein</fullName>
    </recommendedName>
</protein>
<dbReference type="PANTHER" id="PTHR44144">
    <property type="entry name" value="DNAJ HOMOLOG SUBFAMILY C MEMBER 9"/>
    <property type="match status" value="1"/>
</dbReference>
<accession>A0A8H7DZN0</accession>
<dbReference type="InterPro" id="IPR052594">
    <property type="entry name" value="J_domain-containing_protein"/>
</dbReference>
<reference evidence="3" key="1">
    <citation type="submission" date="2020-02" db="EMBL/GenBank/DDBJ databases">
        <authorList>
            <person name="Palmer J.M."/>
        </authorList>
    </citation>
    <scope>NUCLEOTIDE SEQUENCE</scope>
    <source>
        <strain evidence="3">EPUS1.4</strain>
        <tissue evidence="3">Thallus</tissue>
    </source>
</reference>
<evidence type="ECO:0000259" key="2">
    <source>
        <dbReference type="PROSITE" id="PS50076"/>
    </source>
</evidence>
<feature type="domain" description="J" evidence="2">
    <location>
        <begin position="20"/>
        <end position="87"/>
    </location>
</feature>
<dbReference type="PRINTS" id="PR00625">
    <property type="entry name" value="JDOMAIN"/>
</dbReference>
<gene>
    <name evidence="3" type="ORF">GJ744_002941</name>
</gene>
<evidence type="ECO:0000256" key="1">
    <source>
        <dbReference type="SAM" id="MobiDB-lite"/>
    </source>
</evidence>
<dbReference type="PROSITE" id="PS00636">
    <property type="entry name" value="DNAJ_1"/>
    <property type="match status" value="1"/>
</dbReference>
<comment type="caution">
    <text evidence="3">The sequence shown here is derived from an EMBL/GenBank/DDBJ whole genome shotgun (WGS) entry which is preliminary data.</text>
</comment>
<dbReference type="InterPro" id="IPR036869">
    <property type="entry name" value="J_dom_sf"/>
</dbReference>
<dbReference type="PROSITE" id="PS50076">
    <property type="entry name" value="DNAJ_2"/>
    <property type="match status" value="1"/>
</dbReference>
<keyword evidence="4" id="KW-1185">Reference proteome</keyword>
<name>A0A8H7DZN0_9EURO</name>
<dbReference type="AlphaFoldDB" id="A0A8H7DZN0"/>
<feature type="region of interest" description="Disordered" evidence="1">
    <location>
        <begin position="252"/>
        <end position="292"/>
    </location>
</feature>
<dbReference type="Pfam" id="PF00226">
    <property type="entry name" value="DnaJ"/>
    <property type="match status" value="1"/>
</dbReference>
<dbReference type="OrthoDB" id="110024at2759"/>
<dbReference type="Pfam" id="PF23302">
    <property type="entry name" value="HTH_DNAJC9"/>
    <property type="match status" value="1"/>
</dbReference>
<dbReference type="Proteomes" id="UP000606974">
    <property type="component" value="Unassembled WGS sequence"/>
</dbReference>
<dbReference type="GO" id="GO:0031072">
    <property type="term" value="F:heat shock protein binding"/>
    <property type="evidence" value="ECO:0007669"/>
    <property type="project" value="TreeGrafter"/>
</dbReference>
<feature type="compositionally biased region" description="Basic and acidic residues" evidence="1">
    <location>
        <begin position="252"/>
        <end position="265"/>
    </location>
</feature>
<organism evidence="3 4">
    <name type="scientific">Endocarpon pusillum</name>
    <dbReference type="NCBI Taxonomy" id="364733"/>
    <lineage>
        <taxon>Eukaryota</taxon>
        <taxon>Fungi</taxon>
        <taxon>Dikarya</taxon>
        <taxon>Ascomycota</taxon>
        <taxon>Pezizomycotina</taxon>
        <taxon>Eurotiomycetes</taxon>
        <taxon>Chaetothyriomycetidae</taxon>
        <taxon>Verrucariales</taxon>
        <taxon>Verrucariaceae</taxon>
        <taxon>Endocarpon</taxon>
    </lineage>
</organism>
<dbReference type="SUPFAM" id="SSF46565">
    <property type="entry name" value="Chaperone J-domain"/>
    <property type="match status" value="1"/>
</dbReference>
<dbReference type="GO" id="GO:0005634">
    <property type="term" value="C:nucleus"/>
    <property type="evidence" value="ECO:0007669"/>
    <property type="project" value="TreeGrafter"/>
</dbReference>
<dbReference type="CDD" id="cd06257">
    <property type="entry name" value="DnaJ"/>
    <property type="match status" value="1"/>
</dbReference>
<dbReference type="PANTHER" id="PTHR44144:SF1">
    <property type="entry name" value="DNAJ HOMOLOG SUBFAMILY C MEMBER 9"/>
    <property type="match status" value="1"/>
</dbReference>
<dbReference type="FunFam" id="1.10.287.110:FF:000110">
    <property type="entry name" value="DnaJ domain protein (AFU_orthologue AFUA_2G13210)"/>
    <property type="match status" value="1"/>
</dbReference>
<dbReference type="SMART" id="SM00271">
    <property type="entry name" value="DnaJ"/>
    <property type="match status" value="1"/>
</dbReference>
<sequence length="292" mass="33631">MARNAEAEEVLIDDSPPPINPYEVLGLDTQASADQVKSAYRKQALKHHPDKATPETKDEAHAKFQEIAFAYAILSDSRRRSRYDATGNTSESLDIDDDDFNWTDFFRAQKAEMVDGEAIQRIKGEYQHSEQERTDLIAAFEQCQGDMDAVYEEIMCSSVLEDDERFRQIIEDAIDKNEATAWKKYKKETVSQRQKRVKRARKEETEAREYAEELGVADKLFGKKKTTGKKKDDISDLAALIQQRQKGREDAFLDSLEVRYGERKPTKGRKRPTVNEPPEEAFEKNRKKKARA</sequence>
<dbReference type="Gene3D" id="1.10.287.110">
    <property type="entry name" value="DnaJ domain"/>
    <property type="match status" value="1"/>
</dbReference>
<proteinExistence type="predicted"/>